<accession>A0ABQ4A1S0</accession>
<keyword evidence="5 6" id="KW-0472">Membrane</keyword>
<name>A0ABQ4A1S0_9ACTN</name>
<dbReference type="RefSeq" id="WP_203841791.1">
    <property type="nucleotide sequence ID" value="NZ_BAAATV010000001.1"/>
</dbReference>
<comment type="subcellular location">
    <subcellularLocation>
        <location evidence="1">Cell membrane</location>
        <topology evidence="1">Multi-pass membrane protein</topology>
    </subcellularLocation>
</comment>
<evidence type="ECO:0000313" key="7">
    <source>
        <dbReference type="EMBL" id="GIE24791.1"/>
    </source>
</evidence>
<evidence type="ECO:0000256" key="6">
    <source>
        <dbReference type="SAM" id="Phobius"/>
    </source>
</evidence>
<evidence type="ECO:0000256" key="5">
    <source>
        <dbReference type="ARBA" id="ARBA00023136"/>
    </source>
</evidence>
<organism evidence="7 8">
    <name type="scientific">Winogradskya humida</name>
    <dbReference type="NCBI Taxonomy" id="113566"/>
    <lineage>
        <taxon>Bacteria</taxon>
        <taxon>Bacillati</taxon>
        <taxon>Actinomycetota</taxon>
        <taxon>Actinomycetes</taxon>
        <taxon>Micromonosporales</taxon>
        <taxon>Micromonosporaceae</taxon>
        <taxon>Winogradskya</taxon>
    </lineage>
</organism>
<evidence type="ECO:0000256" key="1">
    <source>
        <dbReference type="ARBA" id="ARBA00004651"/>
    </source>
</evidence>
<feature type="transmembrane region" description="Helical" evidence="6">
    <location>
        <begin position="136"/>
        <end position="154"/>
    </location>
</feature>
<evidence type="ECO:0000256" key="4">
    <source>
        <dbReference type="ARBA" id="ARBA00022989"/>
    </source>
</evidence>
<dbReference type="EMBL" id="BOMN01000113">
    <property type="protein sequence ID" value="GIE24791.1"/>
    <property type="molecule type" value="Genomic_DNA"/>
</dbReference>
<keyword evidence="2" id="KW-1003">Cell membrane</keyword>
<keyword evidence="8" id="KW-1185">Reference proteome</keyword>
<evidence type="ECO:0008006" key="9">
    <source>
        <dbReference type="Google" id="ProtNLM"/>
    </source>
</evidence>
<dbReference type="PANTHER" id="PTHR30482">
    <property type="entry name" value="HIGH-AFFINITY BRANCHED-CHAIN AMINO ACID TRANSPORT SYSTEM PERMEASE"/>
    <property type="match status" value="1"/>
</dbReference>
<keyword evidence="3 6" id="KW-0812">Transmembrane</keyword>
<dbReference type="PANTHER" id="PTHR30482:SF17">
    <property type="entry name" value="ABC TRANSPORTER ATP-BINDING PROTEIN"/>
    <property type="match status" value="1"/>
</dbReference>
<keyword evidence="4 6" id="KW-1133">Transmembrane helix</keyword>
<dbReference type="Pfam" id="PF02653">
    <property type="entry name" value="BPD_transp_2"/>
    <property type="match status" value="1"/>
</dbReference>
<sequence>MSTVTAITPDAINAARPPLLQRASANRWRRPRQGVAVAAAGLAVVLPAITGRYVVTLAATAIILALLAMSTQLLAVAALPSFGQTAFLAVGAYTAAHLADAGLTDGLLQLSGATLAAALAGAAVAPVVLRTRGTTFLMVTIMIQGLAAAVALHWTSVTGGDEGVDTPPVTLWPGHPLTEAAYQYWYALAVLAACGAGIGWLMRSRLVLVLRGHAGHEPRMAALGHHPTIGLGLGYTAAAAIAGAGGALLIVVNQHAGPADLGFGTAAAGFAAAALGTCLTGTPTMTGALTAAIAIIALRDATGSNGTGPLYLGLLCLTVPYLRPTVLRLHRHWARRSEPTA</sequence>
<feature type="transmembrane region" description="Helical" evidence="6">
    <location>
        <begin position="184"/>
        <end position="202"/>
    </location>
</feature>
<evidence type="ECO:0000256" key="3">
    <source>
        <dbReference type="ARBA" id="ARBA00022692"/>
    </source>
</evidence>
<dbReference type="InterPro" id="IPR043428">
    <property type="entry name" value="LivM-like"/>
</dbReference>
<gene>
    <name evidence="7" type="ORF">Ahu01nite_078930</name>
</gene>
<dbReference type="CDD" id="cd06581">
    <property type="entry name" value="TM_PBP1_LivM_like"/>
    <property type="match status" value="1"/>
</dbReference>
<dbReference type="Proteomes" id="UP000603200">
    <property type="component" value="Unassembled WGS sequence"/>
</dbReference>
<protein>
    <recommendedName>
        <fullName evidence="9">Amino acid/amide ABC transporter membrane protein 2 (HAAT family)</fullName>
    </recommendedName>
</protein>
<reference evidence="7 8" key="1">
    <citation type="submission" date="2021-01" db="EMBL/GenBank/DDBJ databases">
        <title>Whole genome shotgun sequence of Actinoplanes humidus NBRC 14915.</title>
        <authorList>
            <person name="Komaki H."/>
            <person name="Tamura T."/>
        </authorList>
    </citation>
    <scope>NUCLEOTIDE SEQUENCE [LARGE SCALE GENOMIC DNA]</scope>
    <source>
        <strain evidence="7 8">NBRC 14915</strain>
    </source>
</reference>
<feature type="transmembrane region" description="Helical" evidence="6">
    <location>
        <begin position="272"/>
        <end position="298"/>
    </location>
</feature>
<evidence type="ECO:0000256" key="2">
    <source>
        <dbReference type="ARBA" id="ARBA00022475"/>
    </source>
</evidence>
<feature type="transmembrane region" description="Helical" evidence="6">
    <location>
        <begin position="229"/>
        <end position="252"/>
    </location>
</feature>
<proteinExistence type="predicted"/>
<evidence type="ECO:0000313" key="8">
    <source>
        <dbReference type="Proteomes" id="UP000603200"/>
    </source>
</evidence>
<comment type="caution">
    <text evidence="7">The sequence shown here is derived from an EMBL/GenBank/DDBJ whole genome shotgun (WGS) entry which is preliminary data.</text>
</comment>
<feature type="transmembrane region" description="Helical" evidence="6">
    <location>
        <begin position="110"/>
        <end position="129"/>
    </location>
</feature>
<dbReference type="InterPro" id="IPR001851">
    <property type="entry name" value="ABC_transp_permease"/>
</dbReference>